<keyword evidence="2" id="KW-1185">Reference proteome</keyword>
<proteinExistence type="predicted"/>
<protein>
    <submittedName>
        <fullName evidence="1">Uncharacterized protein</fullName>
    </submittedName>
</protein>
<dbReference type="AlphaFoldDB" id="A0A542YS01"/>
<name>A0A542YS01_9MICO</name>
<reference evidence="1 2" key="1">
    <citation type="submission" date="2019-06" db="EMBL/GenBank/DDBJ databases">
        <title>Sequencing the genomes of 1000 actinobacteria strains.</title>
        <authorList>
            <person name="Klenk H.-P."/>
        </authorList>
    </citation>
    <scope>NUCLEOTIDE SEQUENCE [LARGE SCALE GENOMIC DNA]</scope>
    <source>
        <strain evidence="1 2">DSM 12335</strain>
    </source>
</reference>
<sequence>MSTRTPTQAEHHTERSLFARLIDDAAVFPPGSAAVDTAVSDYLARRRGPYADLVGPLLIPASAAAQLLEVMGQTPVRRPLPVVLIARPGTSLDQVEIALSILRGTGGITLVGLEVAHQPDWSHALRHDLPLAVEVGRDPQGQRAALASLASATDQSVDLRAKLRTQSAGDLPPPTAQELAGFLLGCLRLDLPFKLTGGLHHAVARTVDLPDGRTEEQHGALNVLLATHRGMTGHEVDDLVETLLVRDPDTLVESLSALTDEEVGATRSRFTSYGCCGVLDPVGEFHELGLIGD</sequence>
<evidence type="ECO:0000313" key="1">
    <source>
        <dbReference type="EMBL" id="TQL50704.1"/>
    </source>
</evidence>
<gene>
    <name evidence="1" type="ORF">FB467_1818</name>
</gene>
<dbReference type="OrthoDB" id="9778153at2"/>
<accession>A0A542YS01</accession>
<dbReference type="Proteomes" id="UP000319516">
    <property type="component" value="Unassembled WGS sequence"/>
</dbReference>
<comment type="caution">
    <text evidence="1">The sequence shown here is derived from an EMBL/GenBank/DDBJ whole genome shotgun (WGS) entry which is preliminary data.</text>
</comment>
<dbReference type="RefSeq" id="WP_141784801.1">
    <property type="nucleotide sequence ID" value="NZ_BAAAIK010000002.1"/>
</dbReference>
<evidence type="ECO:0000313" key="2">
    <source>
        <dbReference type="Proteomes" id="UP000319516"/>
    </source>
</evidence>
<dbReference type="EMBL" id="VFOP01000001">
    <property type="protein sequence ID" value="TQL50704.1"/>
    <property type="molecule type" value="Genomic_DNA"/>
</dbReference>
<organism evidence="1 2">
    <name type="scientific">Ornithinicoccus hortensis</name>
    <dbReference type="NCBI Taxonomy" id="82346"/>
    <lineage>
        <taxon>Bacteria</taxon>
        <taxon>Bacillati</taxon>
        <taxon>Actinomycetota</taxon>
        <taxon>Actinomycetes</taxon>
        <taxon>Micrococcales</taxon>
        <taxon>Intrasporangiaceae</taxon>
        <taxon>Ornithinicoccus</taxon>
    </lineage>
</organism>